<dbReference type="InterPro" id="IPR021686">
    <property type="entry name" value="DUF3268"/>
</dbReference>
<reference evidence="1 2" key="1">
    <citation type="submission" date="2020-08" db="EMBL/GenBank/DDBJ databases">
        <title>Cohnella phylogeny.</title>
        <authorList>
            <person name="Dunlap C."/>
        </authorList>
    </citation>
    <scope>NUCLEOTIDE SEQUENCE [LARGE SCALE GENOMIC DNA]</scope>
    <source>
        <strain evidence="1 2">DSM 25239</strain>
    </source>
</reference>
<name>A0A841U3R6_9BACL</name>
<evidence type="ECO:0000313" key="1">
    <source>
        <dbReference type="EMBL" id="MBB6694409.1"/>
    </source>
</evidence>
<protein>
    <submittedName>
        <fullName evidence="1">Uncharacterized protein</fullName>
    </submittedName>
</protein>
<sequence length="142" mass="16542">MRAIIDAYPIPTQCPYCKSRVIYTSNATIYGREYGNGKCYKCTNCDAYVGVHTGTRIPLGRMANRELRELKKSCHALFDPSWKNNKNLKREKAYGRLATRLGIPLKECHFGWFDREMLLKAREILSDPEWYKGVSWRVETNK</sequence>
<dbReference type="EMBL" id="JACJVR010000090">
    <property type="protein sequence ID" value="MBB6694409.1"/>
    <property type="molecule type" value="Genomic_DNA"/>
</dbReference>
<organism evidence="1 2">
    <name type="scientific">Cohnella xylanilytica</name>
    <dbReference type="NCBI Taxonomy" id="557555"/>
    <lineage>
        <taxon>Bacteria</taxon>
        <taxon>Bacillati</taxon>
        <taxon>Bacillota</taxon>
        <taxon>Bacilli</taxon>
        <taxon>Bacillales</taxon>
        <taxon>Paenibacillaceae</taxon>
        <taxon>Cohnella</taxon>
    </lineage>
</organism>
<keyword evidence="2" id="KW-1185">Reference proteome</keyword>
<gene>
    <name evidence="1" type="ORF">H7B90_23715</name>
</gene>
<evidence type="ECO:0000313" key="2">
    <source>
        <dbReference type="Proteomes" id="UP000553776"/>
    </source>
</evidence>
<comment type="caution">
    <text evidence="1">The sequence shown here is derived from an EMBL/GenBank/DDBJ whole genome shotgun (WGS) entry which is preliminary data.</text>
</comment>
<proteinExistence type="predicted"/>
<accession>A0A841U3R6</accession>
<dbReference type="RefSeq" id="WP_185138376.1">
    <property type="nucleotide sequence ID" value="NZ_JACJVR010000090.1"/>
</dbReference>
<dbReference type="Proteomes" id="UP000553776">
    <property type="component" value="Unassembled WGS sequence"/>
</dbReference>
<dbReference type="AlphaFoldDB" id="A0A841U3R6"/>
<dbReference type="Pfam" id="PF11672">
    <property type="entry name" value="DUF3268"/>
    <property type="match status" value="1"/>
</dbReference>